<dbReference type="OrthoDB" id="8564199at2"/>
<keyword evidence="3" id="KW-1185">Reference proteome</keyword>
<evidence type="ECO:0000313" key="3">
    <source>
        <dbReference type="Proteomes" id="UP000431684"/>
    </source>
</evidence>
<organism evidence="2 3">
    <name type="scientific">Pseudoduganella dura</name>
    <dbReference type="NCBI Taxonomy" id="321982"/>
    <lineage>
        <taxon>Bacteria</taxon>
        <taxon>Pseudomonadati</taxon>
        <taxon>Pseudomonadota</taxon>
        <taxon>Betaproteobacteria</taxon>
        <taxon>Burkholderiales</taxon>
        <taxon>Oxalobacteraceae</taxon>
        <taxon>Telluria group</taxon>
        <taxon>Pseudoduganella</taxon>
    </lineage>
</organism>
<accession>A0A6I3X525</accession>
<sequence>MGGMRGRGRHDRGMPSEGGPVKKPASLRQAVTAAIPTLANDPDKLLVFVDKGRAVSTGAPGKSFQYGYTLNLILTDWSGDPDHLLFAILEWCRVNESDLLENPEKQARGVRFEVDVLNHETYDVSVELELSERVIVSIDAGGQPTFSHPAEPVPEWTRLGGLI</sequence>
<dbReference type="AlphaFoldDB" id="A0A6I3X525"/>
<dbReference type="EMBL" id="WNWM01000001">
    <property type="protein sequence ID" value="MUI10896.1"/>
    <property type="molecule type" value="Genomic_DNA"/>
</dbReference>
<name>A0A6I3X525_9BURK</name>
<feature type="region of interest" description="Disordered" evidence="1">
    <location>
        <begin position="1"/>
        <end position="26"/>
    </location>
</feature>
<gene>
    <name evidence="2" type="ORF">GJV26_00090</name>
</gene>
<feature type="compositionally biased region" description="Basic residues" evidence="1">
    <location>
        <begin position="1"/>
        <end position="10"/>
    </location>
</feature>
<protein>
    <submittedName>
        <fullName evidence="2">Phage tail protein</fullName>
    </submittedName>
</protein>
<dbReference type="Pfam" id="PF06891">
    <property type="entry name" value="P2_Phage_GpR"/>
    <property type="match status" value="1"/>
</dbReference>
<comment type="caution">
    <text evidence="2">The sequence shown here is derived from an EMBL/GenBank/DDBJ whole genome shotgun (WGS) entry which is preliminary data.</text>
</comment>
<evidence type="ECO:0000313" key="2">
    <source>
        <dbReference type="EMBL" id="MUI10896.1"/>
    </source>
</evidence>
<dbReference type="InterPro" id="IPR009678">
    <property type="entry name" value="Phage_tail_completion_R"/>
</dbReference>
<evidence type="ECO:0000256" key="1">
    <source>
        <dbReference type="SAM" id="MobiDB-lite"/>
    </source>
</evidence>
<reference evidence="2 3" key="1">
    <citation type="submission" date="2019-11" db="EMBL/GenBank/DDBJ databases">
        <title>Draft Genome Sequences of Six Type Strains of the Genus Massilia.</title>
        <authorList>
            <person name="Miess H."/>
            <person name="Frediansyah A."/>
            <person name="Goeker M."/>
            <person name="Gross H."/>
        </authorList>
    </citation>
    <scope>NUCLEOTIDE SEQUENCE [LARGE SCALE GENOMIC DNA]</scope>
    <source>
        <strain evidence="2 3">DSM 17513</strain>
    </source>
</reference>
<dbReference type="Proteomes" id="UP000431684">
    <property type="component" value="Unassembled WGS sequence"/>
</dbReference>
<proteinExistence type="predicted"/>